<name>A0ABP9EMF0_9GAMM</name>
<dbReference type="SUPFAM" id="SSF82861">
    <property type="entry name" value="Mechanosensitive channel protein MscS (YggB), transmembrane region"/>
    <property type="match status" value="1"/>
</dbReference>
<feature type="transmembrane region" description="Helical" evidence="1">
    <location>
        <begin position="97"/>
        <end position="115"/>
    </location>
</feature>
<feature type="transmembrane region" description="Helical" evidence="1">
    <location>
        <begin position="163"/>
        <end position="181"/>
    </location>
</feature>
<keyword evidence="1" id="KW-1133">Transmembrane helix</keyword>
<evidence type="ECO:0000313" key="3">
    <source>
        <dbReference type="Proteomes" id="UP001499988"/>
    </source>
</evidence>
<dbReference type="RefSeq" id="WP_345334829.1">
    <property type="nucleotide sequence ID" value="NZ_BAABJZ010000023.1"/>
</dbReference>
<evidence type="ECO:0000313" key="2">
    <source>
        <dbReference type="EMBL" id="GAA4882577.1"/>
    </source>
</evidence>
<feature type="transmembrane region" description="Helical" evidence="1">
    <location>
        <begin position="213"/>
        <end position="241"/>
    </location>
</feature>
<sequence>MTWDHLYPLIEQANAAVIEADTYIQIAIILSSYVLAYFIARRIRKLAPALDPKVQAGPALHWRRFWVKLSGLLFPVIAIFLLRLSLELTETTVAQGWLVHTALTVAVLIFVNSLIQNFINSWVAARIFRWIGLPILFLHLIDWLDGLIAILDSISIGLGNVEISVYGIARILIFGSLLFWLGRISSKTGRQLIAHRQELDARTRELASKLLEITIFFVISLLLLKILGVNLTALAVFGGFWRCLGGRDRPWASGDCLQLYLRDHHPDRSLRRHRGLCRT</sequence>
<protein>
    <recommendedName>
        <fullName evidence="4">Mechanosensitive ion channel</fullName>
    </recommendedName>
</protein>
<dbReference type="EMBL" id="BAABJZ010000023">
    <property type="protein sequence ID" value="GAA4882577.1"/>
    <property type="molecule type" value="Genomic_DNA"/>
</dbReference>
<dbReference type="InterPro" id="IPR011014">
    <property type="entry name" value="MscS_channel_TM-2"/>
</dbReference>
<evidence type="ECO:0000256" key="1">
    <source>
        <dbReference type="SAM" id="Phobius"/>
    </source>
</evidence>
<gene>
    <name evidence="2" type="ORF">GCM10023333_15990</name>
</gene>
<evidence type="ECO:0008006" key="4">
    <source>
        <dbReference type="Google" id="ProtNLM"/>
    </source>
</evidence>
<dbReference type="Gene3D" id="1.10.287.1260">
    <property type="match status" value="1"/>
</dbReference>
<feature type="transmembrane region" description="Helical" evidence="1">
    <location>
        <begin position="127"/>
        <end position="151"/>
    </location>
</feature>
<keyword evidence="1" id="KW-0472">Membrane</keyword>
<comment type="caution">
    <text evidence="2">The sequence shown here is derived from an EMBL/GenBank/DDBJ whole genome shotgun (WGS) entry which is preliminary data.</text>
</comment>
<dbReference type="Proteomes" id="UP001499988">
    <property type="component" value="Unassembled WGS sequence"/>
</dbReference>
<feature type="transmembrane region" description="Helical" evidence="1">
    <location>
        <begin position="65"/>
        <end position="85"/>
    </location>
</feature>
<organism evidence="2 3">
    <name type="scientific">Ferrimonas pelagia</name>
    <dbReference type="NCBI Taxonomy" id="1177826"/>
    <lineage>
        <taxon>Bacteria</taxon>
        <taxon>Pseudomonadati</taxon>
        <taxon>Pseudomonadota</taxon>
        <taxon>Gammaproteobacteria</taxon>
        <taxon>Alteromonadales</taxon>
        <taxon>Ferrimonadaceae</taxon>
        <taxon>Ferrimonas</taxon>
    </lineage>
</organism>
<accession>A0ABP9EMF0</accession>
<proteinExistence type="predicted"/>
<keyword evidence="1" id="KW-0812">Transmembrane</keyword>
<reference evidence="3" key="1">
    <citation type="journal article" date="2019" name="Int. J. Syst. Evol. Microbiol.">
        <title>The Global Catalogue of Microorganisms (GCM) 10K type strain sequencing project: providing services to taxonomists for standard genome sequencing and annotation.</title>
        <authorList>
            <consortium name="The Broad Institute Genomics Platform"/>
            <consortium name="The Broad Institute Genome Sequencing Center for Infectious Disease"/>
            <person name="Wu L."/>
            <person name="Ma J."/>
        </authorList>
    </citation>
    <scope>NUCLEOTIDE SEQUENCE [LARGE SCALE GENOMIC DNA]</scope>
    <source>
        <strain evidence="3">JCM 18401</strain>
    </source>
</reference>
<keyword evidence="3" id="KW-1185">Reference proteome</keyword>
<feature type="transmembrane region" description="Helical" evidence="1">
    <location>
        <begin position="22"/>
        <end position="40"/>
    </location>
</feature>